<dbReference type="GO" id="GO:0005524">
    <property type="term" value="F:ATP binding"/>
    <property type="evidence" value="ECO:0007669"/>
    <property type="project" value="UniProtKB-UniRule"/>
</dbReference>
<comment type="subunit">
    <text evidence="9">Homodimer.</text>
</comment>
<evidence type="ECO:0000256" key="6">
    <source>
        <dbReference type="ARBA" id="ARBA00022917"/>
    </source>
</evidence>
<evidence type="ECO:0000256" key="7">
    <source>
        <dbReference type="ARBA" id="ARBA00023146"/>
    </source>
</evidence>
<keyword evidence="13" id="KW-1185">Reference proteome</keyword>
<dbReference type="InterPro" id="IPR041715">
    <property type="entry name" value="HisRS-like_core"/>
</dbReference>
<name>A0A7H1MMZ8_9LACO</name>
<dbReference type="GO" id="GO:0004821">
    <property type="term" value="F:histidine-tRNA ligase activity"/>
    <property type="evidence" value="ECO:0007669"/>
    <property type="project" value="UniProtKB-UniRule"/>
</dbReference>
<dbReference type="Pfam" id="PF13393">
    <property type="entry name" value="tRNA-synt_His"/>
    <property type="match status" value="1"/>
</dbReference>
<feature type="binding site" evidence="10">
    <location>
        <position position="262"/>
    </location>
    <ligand>
        <name>L-histidine</name>
        <dbReference type="ChEBI" id="CHEBI:57595"/>
    </ligand>
</feature>
<dbReference type="GO" id="GO:0016740">
    <property type="term" value="F:transferase activity"/>
    <property type="evidence" value="ECO:0007669"/>
    <property type="project" value="UniProtKB-ARBA"/>
</dbReference>
<dbReference type="PANTHER" id="PTHR43707">
    <property type="entry name" value="HISTIDYL-TRNA SYNTHETASE"/>
    <property type="match status" value="1"/>
</dbReference>
<dbReference type="RefSeq" id="WP_006845179.1">
    <property type="nucleotide sequence ID" value="NZ_CP026847.1"/>
</dbReference>
<comment type="subcellular location">
    <subcellularLocation>
        <location evidence="9">Cytoplasm</location>
    </subcellularLocation>
</comment>
<reference evidence="12 13" key="1">
    <citation type="submission" date="2019-08" db="EMBL/GenBank/DDBJ databases">
        <authorList>
            <person name="Chang H.C."/>
            <person name="Mun S.Y."/>
        </authorList>
    </citation>
    <scope>NUCLEOTIDE SEQUENCE [LARGE SCALE GENOMIC DNA]</scope>
    <source>
        <strain evidence="12 13">SK</strain>
    </source>
</reference>
<dbReference type="CDD" id="cd00773">
    <property type="entry name" value="HisRS-like_core"/>
    <property type="match status" value="1"/>
</dbReference>
<evidence type="ECO:0000256" key="9">
    <source>
        <dbReference type="HAMAP-Rule" id="MF_00127"/>
    </source>
</evidence>
<protein>
    <recommendedName>
        <fullName evidence="9">Histidine--tRNA ligase</fullName>
        <ecNumber evidence="9">6.1.1.21</ecNumber>
    </recommendedName>
    <alternativeName>
        <fullName evidence="9">Histidyl-tRNA synthetase</fullName>
        <shortName evidence="9">HisRS</shortName>
    </alternativeName>
</protein>
<dbReference type="InterPro" id="IPR033656">
    <property type="entry name" value="HisRS_anticodon"/>
</dbReference>
<keyword evidence="6 9" id="KW-0648">Protein biosynthesis</keyword>
<dbReference type="InterPro" id="IPR015807">
    <property type="entry name" value="His-tRNA-ligase"/>
</dbReference>
<dbReference type="Gene3D" id="3.30.930.10">
    <property type="entry name" value="Bira Bifunctional Protein, Domain 2"/>
    <property type="match status" value="1"/>
</dbReference>
<dbReference type="SUPFAM" id="SSF55681">
    <property type="entry name" value="Class II aaRS and biotin synthetases"/>
    <property type="match status" value="1"/>
</dbReference>
<evidence type="ECO:0000256" key="3">
    <source>
        <dbReference type="ARBA" id="ARBA00022598"/>
    </source>
</evidence>
<evidence type="ECO:0000256" key="10">
    <source>
        <dbReference type="PIRSR" id="PIRSR001549-1"/>
    </source>
</evidence>
<evidence type="ECO:0000259" key="11">
    <source>
        <dbReference type="PROSITE" id="PS50862"/>
    </source>
</evidence>
<dbReference type="SUPFAM" id="SSF52954">
    <property type="entry name" value="Class II aaRS ABD-related"/>
    <property type="match status" value="1"/>
</dbReference>
<feature type="binding site" evidence="10">
    <location>
        <position position="135"/>
    </location>
    <ligand>
        <name>L-histidine</name>
        <dbReference type="ChEBI" id="CHEBI:57595"/>
    </ligand>
</feature>
<comment type="similarity">
    <text evidence="1 9">Belongs to the class-II aminoacyl-tRNA synthetase family.</text>
</comment>
<dbReference type="Gene3D" id="3.40.50.800">
    <property type="entry name" value="Anticodon-binding domain"/>
    <property type="match status" value="1"/>
</dbReference>
<feature type="binding site" evidence="10">
    <location>
        <begin position="266"/>
        <end position="267"/>
    </location>
    <ligand>
        <name>L-histidine</name>
        <dbReference type="ChEBI" id="CHEBI:57595"/>
    </ligand>
</feature>
<dbReference type="NCBIfam" id="TIGR00442">
    <property type="entry name" value="hisS"/>
    <property type="match status" value="1"/>
</dbReference>
<sequence length="442" mass="49853">MAQSMYQKPKGTADLLPGESHKWHYVEETARLLFGDYQYQEIRTPIFESFEVFSRTSGDTSDVVTKEMYDFNDKGDRHLALRPEGTAGVVRSFVENKLFGPEYQKPYKAFYIGPMFRYERPQAGRMRQFHQIGVEAFGADDPSLDAEMIAMVVDFFQTLGLSNLKVVVNTLGDVESRQAYRQALIDYLTPHFSELSHDSQVRLEKNPLRVLDSKDAKDQEIVADAPSILDYLSVDAKARFEKLQILLDALGIEYEIDANVVRGLDYYNHTIFEVMTQSKALGHGWTTIAGGGRYNGLVEELGGPELSGIGFGIGLERLMLLLENENAVLPEAPTLDLYVANQGDGTDLVALQLVQAARSFGYSVDRDYLQRKLKGQFKSADRQKARYVVVIGDRELETQSANLKNMQTGKEVNLKLAELYTNLPTYLTDENDVDEDNNMEAE</sequence>
<dbReference type="InterPro" id="IPR004154">
    <property type="entry name" value="Anticodon-bd"/>
</dbReference>
<proteinExistence type="inferred from homology"/>
<keyword evidence="3 9" id="KW-0436">Ligase</keyword>
<dbReference type="GO" id="GO:0006427">
    <property type="term" value="P:histidyl-tRNA aminoacylation"/>
    <property type="evidence" value="ECO:0007669"/>
    <property type="project" value="UniProtKB-UniRule"/>
</dbReference>
<feature type="binding site" evidence="10">
    <location>
        <begin position="84"/>
        <end position="86"/>
    </location>
    <ligand>
        <name>L-histidine</name>
        <dbReference type="ChEBI" id="CHEBI:57595"/>
    </ligand>
</feature>
<evidence type="ECO:0000256" key="1">
    <source>
        <dbReference type="ARBA" id="ARBA00008226"/>
    </source>
</evidence>
<dbReference type="Proteomes" id="UP000516446">
    <property type="component" value="Chromosome"/>
</dbReference>
<dbReference type="InterPro" id="IPR045864">
    <property type="entry name" value="aa-tRNA-synth_II/BPL/LPL"/>
</dbReference>
<comment type="catalytic activity">
    <reaction evidence="8 9">
        <text>tRNA(His) + L-histidine + ATP = L-histidyl-tRNA(His) + AMP + diphosphate + H(+)</text>
        <dbReference type="Rhea" id="RHEA:17313"/>
        <dbReference type="Rhea" id="RHEA-COMP:9665"/>
        <dbReference type="Rhea" id="RHEA-COMP:9689"/>
        <dbReference type="ChEBI" id="CHEBI:15378"/>
        <dbReference type="ChEBI" id="CHEBI:30616"/>
        <dbReference type="ChEBI" id="CHEBI:33019"/>
        <dbReference type="ChEBI" id="CHEBI:57595"/>
        <dbReference type="ChEBI" id="CHEBI:78442"/>
        <dbReference type="ChEBI" id="CHEBI:78527"/>
        <dbReference type="ChEBI" id="CHEBI:456215"/>
        <dbReference type="EC" id="6.1.1.21"/>
    </reaction>
</comment>
<dbReference type="GO" id="GO:0140096">
    <property type="term" value="F:catalytic activity, acting on a protein"/>
    <property type="evidence" value="ECO:0007669"/>
    <property type="project" value="UniProtKB-ARBA"/>
</dbReference>
<dbReference type="AlphaFoldDB" id="A0A7H1MMZ8"/>
<evidence type="ECO:0000256" key="5">
    <source>
        <dbReference type="ARBA" id="ARBA00022840"/>
    </source>
</evidence>
<keyword evidence="5 9" id="KW-0067">ATP-binding</keyword>
<dbReference type="Pfam" id="PF03129">
    <property type="entry name" value="HGTP_anticodon"/>
    <property type="match status" value="1"/>
</dbReference>
<dbReference type="GO" id="GO:0005737">
    <property type="term" value="C:cytoplasm"/>
    <property type="evidence" value="ECO:0007669"/>
    <property type="project" value="UniProtKB-SubCell"/>
</dbReference>
<keyword evidence="4 9" id="KW-0547">Nucleotide-binding</keyword>
<evidence type="ECO:0000256" key="2">
    <source>
        <dbReference type="ARBA" id="ARBA00022490"/>
    </source>
</evidence>
<evidence type="ECO:0000313" key="12">
    <source>
        <dbReference type="EMBL" id="QNT64834.1"/>
    </source>
</evidence>
<accession>A0A7H1MMZ8</accession>
<dbReference type="OMA" id="CGGGNFK"/>
<dbReference type="PIRSF" id="PIRSF001549">
    <property type="entry name" value="His-tRNA_synth"/>
    <property type="match status" value="1"/>
</dbReference>
<keyword evidence="2 9" id="KW-0963">Cytoplasm</keyword>
<feature type="binding site" evidence="10">
    <location>
        <position position="117"/>
    </location>
    <ligand>
        <name>L-histidine</name>
        <dbReference type="ChEBI" id="CHEBI:57595"/>
    </ligand>
</feature>
<dbReference type="InterPro" id="IPR036621">
    <property type="entry name" value="Anticodon-bd_dom_sf"/>
</dbReference>
<feature type="domain" description="Aminoacyl-transfer RNA synthetases class-II family profile" evidence="11">
    <location>
        <begin position="30"/>
        <end position="330"/>
    </location>
</feature>
<dbReference type="EMBL" id="CP043431">
    <property type="protein sequence ID" value="QNT64834.1"/>
    <property type="molecule type" value="Genomic_DNA"/>
</dbReference>
<gene>
    <name evidence="9" type="primary">hisS</name>
    <name evidence="12" type="ORF">FY536_06085</name>
</gene>
<evidence type="ECO:0000256" key="8">
    <source>
        <dbReference type="ARBA" id="ARBA00047639"/>
    </source>
</evidence>
<dbReference type="InterPro" id="IPR004516">
    <property type="entry name" value="HisRS/HisZ"/>
</dbReference>
<organism evidence="12 13">
    <name type="scientific">Weissella koreensis</name>
    <dbReference type="NCBI Taxonomy" id="165096"/>
    <lineage>
        <taxon>Bacteria</taxon>
        <taxon>Bacillati</taxon>
        <taxon>Bacillota</taxon>
        <taxon>Bacilli</taxon>
        <taxon>Lactobacillales</taxon>
        <taxon>Lactobacillaceae</taxon>
        <taxon>Weissella</taxon>
    </lineage>
</organism>
<dbReference type="PROSITE" id="PS50862">
    <property type="entry name" value="AA_TRNA_LIGASE_II"/>
    <property type="match status" value="1"/>
</dbReference>
<dbReference type="InterPro" id="IPR006195">
    <property type="entry name" value="aa-tRNA-synth_II"/>
</dbReference>
<feature type="binding site" evidence="10">
    <location>
        <position position="131"/>
    </location>
    <ligand>
        <name>L-histidine</name>
        <dbReference type="ChEBI" id="CHEBI:57595"/>
    </ligand>
</feature>
<dbReference type="EC" id="6.1.1.21" evidence="9"/>
<keyword evidence="7 9" id="KW-0030">Aminoacyl-tRNA synthetase</keyword>
<dbReference type="CDD" id="cd00859">
    <property type="entry name" value="HisRS_anticodon"/>
    <property type="match status" value="1"/>
</dbReference>
<dbReference type="PANTHER" id="PTHR43707:SF1">
    <property type="entry name" value="HISTIDINE--TRNA LIGASE, MITOCHONDRIAL-RELATED"/>
    <property type="match status" value="1"/>
</dbReference>
<dbReference type="HAMAP" id="MF_00127">
    <property type="entry name" value="His_tRNA_synth"/>
    <property type="match status" value="1"/>
</dbReference>
<evidence type="ECO:0000256" key="4">
    <source>
        <dbReference type="ARBA" id="ARBA00022741"/>
    </source>
</evidence>
<evidence type="ECO:0000313" key="13">
    <source>
        <dbReference type="Proteomes" id="UP000516446"/>
    </source>
</evidence>